<evidence type="ECO:0000256" key="6">
    <source>
        <dbReference type="ARBA" id="ARBA00022741"/>
    </source>
</evidence>
<dbReference type="PROSITE" id="PS50929">
    <property type="entry name" value="ABC_TM1F"/>
    <property type="match status" value="1"/>
</dbReference>
<keyword evidence="9 10" id="KW-0472">Membrane</keyword>
<feature type="transmembrane region" description="Helical" evidence="10">
    <location>
        <begin position="165"/>
        <end position="184"/>
    </location>
</feature>
<dbReference type="InterPro" id="IPR036640">
    <property type="entry name" value="ABC1_TM_sf"/>
</dbReference>
<evidence type="ECO:0000256" key="3">
    <source>
        <dbReference type="ARBA" id="ARBA00022448"/>
    </source>
</evidence>
<dbReference type="SMART" id="SM00382">
    <property type="entry name" value="AAA"/>
    <property type="match status" value="1"/>
</dbReference>
<dbReference type="Pfam" id="PF00005">
    <property type="entry name" value="ABC_tran"/>
    <property type="match status" value="1"/>
</dbReference>
<evidence type="ECO:0000313" key="13">
    <source>
        <dbReference type="EMBL" id="PZF79011.1"/>
    </source>
</evidence>
<evidence type="ECO:0000256" key="7">
    <source>
        <dbReference type="ARBA" id="ARBA00022840"/>
    </source>
</evidence>
<feature type="transmembrane region" description="Helical" evidence="10">
    <location>
        <begin position="252"/>
        <end position="271"/>
    </location>
</feature>
<keyword evidence="3" id="KW-0813">Transport</keyword>
<keyword evidence="5 10" id="KW-0812">Transmembrane</keyword>
<dbReference type="PANTHER" id="PTHR24221">
    <property type="entry name" value="ATP-BINDING CASSETTE SUB-FAMILY B"/>
    <property type="match status" value="1"/>
</dbReference>
<keyword evidence="4" id="KW-1003">Cell membrane</keyword>
<dbReference type="GO" id="GO:0005524">
    <property type="term" value="F:ATP binding"/>
    <property type="evidence" value="ECO:0007669"/>
    <property type="project" value="UniProtKB-KW"/>
</dbReference>
<evidence type="ECO:0000256" key="9">
    <source>
        <dbReference type="ARBA" id="ARBA00023136"/>
    </source>
</evidence>
<comment type="subcellular location">
    <subcellularLocation>
        <location evidence="1">Cell membrane</location>
        <topology evidence="1">Multi-pass membrane protein</topology>
    </subcellularLocation>
</comment>
<evidence type="ECO:0000256" key="8">
    <source>
        <dbReference type="ARBA" id="ARBA00022989"/>
    </source>
</evidence>
<dbReference type="GO" id="GO:0016887">
    <property type="term" value="F:ATP hydrolysis activity"/>
    <property type="evidence" value="ECO:0007669"/>
    <property type="project" value="InterPro"/>
</dbReference>
<gene>
    <name evidence="13" type="ORF">DK847_03035</name>
</gene>
<comment type="caution">
    <text evidence="13">The sequence shown here is derived from an EMBL/GenBank/DDBJ whole genome shotgun (WGS) entry which is preliminary data.</text>
</comment>
<dbReference type="Pfam" id="PF00664">
    <property type="entry name" value="ABC_membrane"/>
    <property type="match status" value="1"/>
</dbReference>
<dbReference type="Gene3D" id="3.40.50.300">
    <property type="entry name" value="P-loop containing nucleotide triphosphate hydrolases"/>
    <property type="match status" value="1"/>
</dbReference>
<organism evidence="13 14">
    <name type="scientific">Aestuariivirga litoralis</name>
    <dbReference type="NCBI Taxonomy" id="2650924"/>
    <lineage>
        <taxon>Bacteria</taxon>
        <taxon>Pseudomonadati</taxon>
        <taxon>Pseudomonadota</taxon>
        <taxon>Alphaproteobacteria</taxon>
        <taxon>Hyphomicrobiales</taxon>
        <taxon>Aestuariivirgaceae</taxon>
        <taxon>Aestuariivirga</taxon>
    </lineage>
</organism>
<dbReference type="EMBL" id="QKVK01000001">
    <property type="protein sequence ID" value="PZF79011.1"/>
    <property type="molecule type" value="Genomic_DNA"/>
</dbReference>
<sequence length="570" mass="60981">MSPRRRRLFLPMLGLMLAGALAEVMTLGALLPFLAVIADPGGAFLSRLKPVLDSIGLGSFPVIYVLTAAFALSAIVSATLRLALLWANNAFVNGISYELSTKLYDTALHDPYILHTRRNTSETIATINKVELLSWSVLGPVANGIVSLVIAVFMVAGLIYINPAVALSSGLGLAAIYFAATMTCRRQMQVNSRVISAAQGRAVKSMQEGLGGIRDVLIDHSQPVFLAAYENALAGLRDARTRNTFFAGAPRFFVEALGMVLIAGVAVVVTGQPGSLTTAIPVLGTLALGAQRLLPLLQQIYHAWAQVTGNRQVIIDVAEQVSQSVPKDEGAVTALPFETAIRLDGLSFTYPGASLPALAGIDDVIPKGARVGVIGRTGSGKSTLMDLLLGLLEPSEGRILVDGVTLDDANRRAWQKNIAHVPQAIFLADASIAENIAFGVERHNIDRDRVASAARQAELTDVIANLPQGFDTRVGERGIQLSGGQRQRIGIARALYKQASVLIFDEATSALDSETESAVMAAIKTLDRRLTILIIAHRLSTLEDCNMIIQLEAGRLLDRRHLPRELQQAP</sequence>
<evidence type="ECO:0000259" key="11">
    <source>
        <dbReference type="PROSITE" id="PS50893"/>
    </source>
</evidence>
<feature type="transmembrane region" description="Helical" evidence="10">
    <location>
        <begin position="62"/>
        <end position="87"/>
    </location>
</feature>
<dbReference type="SUPFAM" id="SSF90123">
    <property type="entry name" value="ABC transporter transmembrane region"/>
    <property type="match status" value="1"/>
</dbReference>
<dbReference type="Gene3D" id="1.20.1560.10">
    <property type="entry name" value="ABC transporter type 1, transmembrane domain"/>
    <property type="match status" value="1"/>
</dbReference>
<dbReference type="InterPro" id="IPR003593">
    <property type="entry name" value="AAA+_ATPase"/>
</dbReference>
<dbReference type="PROSITE" id="PS50893">
    <property type="entry name" value="ABC_TRANSPORTER_2"/>
    <property type="match status" value="1"/>
</dbReference>
<keyword evidence="6" id="KW-0547">Nucleotide-binding</keyword>
<reference evidence="14" key="1">
    <citation type="submission" date="2018-06" db="EMBL/GenBank/DDBJ databases">
        <title>Aestuariibacter litoralis strain KCTC 52945T.</title>
        <authorList>
            <person name="Li X."/>
            <person name="Salam N."/>
            <person name="Li J.-L."/>
            <person name="Chen Y.-M."/>
            <person name="Yang Z.-W."/>
            <person name="Zhang L.-Y."/>
            <person name="Han M.-X."/>
            <person name="Xiao M."/>
            <person name="Li W.-J."/>
        </authorList>
    </citation>
    <scope>NUCLEOTIDE SEQUENCE [LARGE SCALE GENOMIC DNA]</scope>
    <source>
        <strain evidence="14">KCTC 52945</strain>
    </source>
</reference>
<evidence type="ECO:0000256" key="5">
    <source>
        <dbReference type="ARBA" id="ARBA00022692"/>
    </source>
</evidence>
<evidence type="ECO:0000256" key="4">
    <source>
        <dbReference type="ARBA" id="ARBA00022475"/>
    </source>
</evidence>
<dbReference type="GO" id="GO:0140359">
    <property type="term" value="F:ABC-type transporter activity"/>
    <property type="evidence" value="ECO:0007669"/>
    <property type="project" value="InterPro"/>
</dbReference>
<dbReference type="InterPro" id="IPR011527">
    <property type="entry name" value="ABC1_TM_dom"/>
</dbReference>
<comment type="similarity">
    <text evidence="2">Belongs to the ABC transporter superfamily.</text>
</comment>
<keyword evidence="8 10" id="KW-1133">Transmembrane helix</keyword>
<feature type="transmembrane region" description="Helical" evidence="10">
    <location>
        <begin position="137"/>
        <end position="159"/>
    </location>
</feature>
<evidence type="ECO:0000256" key="2">
    <source>
        <dbReference type="ARBA" id="ARBA00005417"/>
    </source>
</evidence>
<name>A0A2W2AUY7_9HYPH</name>
<dbReference type="GO" id="GO:0005886">
    <property type="term" value="C:plasma membrane"/>
    <property type="evidence" value="ECO:0007669"/>
    <property type="project" value="UniProtKB-SubCell"/>
</dbReference>
<dbReference type="PANTHER" id="PTHR24221:SF654">
    <property type="entry name" value="ATP-BINDING CASSETTE SUB-FAMILY B MEMBER 6"/>
    <property type="match status" value="1"/>
</dbReference>
<dbReference type="InterPro" id="IPR039421">
    <property type="entry name" value="Type_1_exporter"/>
</dbReference>
<evidence type="ECO:0000313" key="14">
    <source>
        <dbReference type="Proteomes" id="UP000248795"/>
    </source>
</evidence>
<dbReference type="Proteomes" id="UP000248795">
    <property type="component" value="Unassembled WGS sequence"/>
</dbReference>
<evidence type="ECO:0000256" key="1">
    <source>
        <dbReference type="ARBA" id="ARBA00004651"/>
    </source>
</evidence>
<dbReference type="InterPro" id="IPR027417">
    <property type="entry name" value="P-loop_NTPase"/>
</dbReference>
<accession>A0A2W2AUY7</accession>
<evidence type="ECO:0000256" key="10">
    <source>
        <dbReference type="SAM" id="Phobius"/>
    </source>
</evidence>
<dbReference type="SUPFAM" id="SSF52540">
    <property type="entry name" value="P-loop containing nucleoside triphosphate hydrolases"/>
    <property type="match status" value="1"/>
</dbReference>
<dbReference type="FunFam" id="3.40.50.300:FF:000299">
    <property type="entry name" value="ABC transporter ATP-binding protein/permease"/>
    <property type="match status" value="1"/>
</dbReference>
<dbReference type="InterPro" id="IPR003439">
    <property type="entry name" value="ABC_transporter-like_ATP-bd"/>
</dbReference>
<dbReference type="InterPro" id="IPR017871">
    <property type="entry name" value="ABC_transporter-like_CS"/>
</dbReference>
<feature type="domain" description="ABC transporter" evidence="11">
    <location>
        <begin position="341"/>
        <end position="569"/>
    </location>
</feature>
<dbReference type="GO" id="GO:0034040">
    <property type="term" value="F:ATPase-coupled lipid transmembrane transporter activity"/>
    <property type="evidence" value="ECO:0007669"/>
    <property type="project" value="TreeGrafter"/>
</dbReference>
<protein>
    <submittedName>
        <fullName evidence="13">ABC transporter ATP-binding protein</fullName>
    </submittedName>
</protein>
<evidence type="ECO:0000259" key="12">
    <source>
        <dbReference type="PROSITE" id="PS50929"/>
    </source>
</evidence>
<proteinExistence type="inferred from homology"/>
<keyword evidence="7 13" id="KW-0067">ATP-binding</keyword>
<keyword evidence="14" id="KW-1185">Reference proteome</keyword>
<dbReference type="PROSITE" id="PS00211">
    <property type="entry name" value="ABC_TRANSPORTER_1"/>
    <property type="match status" value="1"/>
</dbReference>
<feature type="domain" description="ABC transmembrane type-1" evidence="12">
    <location>
        <begin position="12"/>
        <end position="309"/>
    </location>
</feature>
<dbReference type="AlphaFoldDB" id="A0A2W2AUY7"/>